<dbReference type="GO" id="GO:0006814">
    <property type="term" value="P:sodium ion transport"/>
    <property type="evidence" value="ECO:0007669"/>
    <property type="project" value="InterPro"/>
</dbReference>
<dbReference type="InterPro" id="IPR018043">
    <property type="entry name" value="Na/Gal_symport_CS"/>
</dbReference>
<keyword evidence="7 9" id="KW-1133">Transmembrane helix</keyword>
<feature type="transmembrane region" description="Helical" evidence="9">
    <location>
        <begin position="150"/>
        <end position="170"/>
    </location>
</feature>
<dbReference type="GO" id="GO:0005886">
    <property type="term" value="C:plasma membrane"/>
    <property type="evidence" value="ECO:0007669"/>
    <property type="project" value="UniProtKB-SubCell"/>
</dbReference>
<evidence type="ECO:0000256" key="6">
    <source>
        <dbReference type="ARBA" id="ARBA00022847"/>
    </source>
</evidence>
<keyword evidence="6" id="KW-0769">Symport</keyword>
<evidence type="ECO:0000313" key="10">
    <source>
        <dbReference type="EMBL" id="UUF05782.1"/>
    </source>
</evidence>
<evidence type="ECO:0000256" key="9">
    <source>
        <dbReference type="SAM" id="Phobius"/>
    </source>
</evidence>
<evidence type="ECO:0000256" key="5">
    <source>
        <dbReference type="ARBA" id="ARBA00022692"/>
    </source>
</evidence>
<feature type="transmembrane region" description="Helical" evidence="9">
    <location>
        <begin position="182"/>
        <end position="201"/>
    </location>
</feature>
<keyword evidence="5 9" id="KW-0812">Transmembrane</keyword>
<comment type="subcellular location">
    <subcellularLocation>
        <location evidence="1">Cell membrane</location>
        <topology evidence="1">Multi-pass membrane protein</topology>
    </subcellularLocation>
</comment>
<sequence length="483" mass="53178">MQLTAKAKYSYGIGALGKDLVYGIVGTYLMIYFTDTIGLAPAFVGTLFLIARIWDTVNDPMMGMVVDNTRTKWGKFRPWILIGTIINAIVLFFLFKKPDLDGLPLYAYFSVMYILWGMTYTIMDIPYWSMIPSLTQDKAEREKVAVIPRIFASIGGLTIGTFGLTFVAKLGQGNDVKGYESLAFIIAVIFIVSSLITCINVKEPSTKTADKTTKKAERVTLKQTFKIIGQNDQLKVFIGVVLCMNLMLQLLGGMALYYFKYATGNEGMFKIYNGFAGFAEIGGLLLFPILAQKIGRQKLFKVGCFVPVIGLIGLLVSGIWAPDNALLVILSALLVRGGGGFVLASTTVMLADVVDYGEYKLGTRNESIIFSCQTLLVKSASAFSGWAIGVGLQMMGYVANQEQSAGTIMGMRSLMTIAPIIFIVLCFAIYKKYYKLNGDFHEEVLNELEARNNLKELEARNNLKELEARHHSGVELKGAAVQA</sequence>
<dbReference type="InterPro" id="IPR001927">
    <property type="entry name" value="Na/Gal_symport"/>
</dbReference>
<feature type="transmembrane region" description="Helical" evidence="9">
    <location>
        <begin position="236"/>
        <end position="259"/>
    </location>
</feature>
<protein>
    <submittedName>
        <fullName evidence="11">Melibiose:sodium transporter MelB</fullName>
    </submittedName>
</protein>
<dbReference type="PANTHER" id="PTHR11328">
    <property type="entry name" value="MAJOR FACILITATOR SUPERFAMILY DOMAIN-CONTAINING PROTEIN"/>
    <property type="match status" value="1"/>
</dbReference>
<feature type="transmembrane region" description="Helical" evidence="9">
    <location>
        <begin position="37"/>
        <end position="55"/>
    </location>
</feature>
<dbReference type="InterPro" id="IPR036259">
    <property type="entry name" value="MFS_trans_sf"/>
</dbReference>
<dbReference type="PROSITE" id="PS00872">
    <property type="entry name" value="NA_GALACTOSIDE_SYMP"/>
    <property type="match status" value="1"/>
</dbReference>
<dbReference type="AlphaFoldDB" id="A0A9Q9CHJ9"/>
<proteinExistence type="predicted"/>
<keyword evidence="8 9" id="KW-0472">Membrane</keyword>
<dbReference type="Proteomes" id="UP001058072">
    <property type="component" value="Chromosome"/>
</dbReference>
<feature type="transmembrane region" description="Helical" evidence="9">
    <location>
        <begin position="327"/>
        <end position="354"/>
    </location>
</feature>
<evidence type="ECO:0000256" key="2">
    <source>
        <dbReference type="ARBA" id="ARBA00022448"/>
    </source>
</evidence>
<evidence type="ECO:0000256" key="3">
    <source>
        <dbReference type="ARBA" id="ARBA00022475"/>
    </source>
</evidence>
<evidence type="ECO:0000313" key="11">
    <source>
        <dbReference type="EMBL" id="UUF08775.1"/>
    </source>
</evidence>
<dbReference type="GO" id="GO:0015293">
    <property type="term" value="F:symporter activity"/>
    <property type="evidence" value="ECO:0007669"/>
    <property type="project" value="UniProtKB-KW"/>
</dbReference>
<dbReference type="RefSeq" id="WP_212724899.1">
    <property type="nucleotide sequence ID" value="NZ_CP071249.1"/>
</dbReference>
<keyword evidence="3" id="KW-1003">Cell membrane</keyword>
<dbReference type="NCBIfam" id="NF007749">
    <property type="entry name" value="PRK10429.1"/>
    <property type="match status" value="1"/>
</dbReference>
<reference evidence="11 12" key="1">
    <citation type="submission" date="2021-03" db="EMBL/GenBank/DDBJ databases">
        <title>Comparative Genomics and Metabolomics in the genus Turicibacter.</title>
        <authorList>
            <person name="Maki J."/>
            <person name="Looft T."/>
        </authorList>
    </citation>
    <scope>NUCLEOTIDE SEQUENCE</scope>
    <source>
        <strain evidence="11">ISU324</strain>
        <strain evidence="10 12">MMM721</strain>
    </source>
</reference>
<feature type="transmembrane region" description="Helical" evidence="9">
    <location>
        <begin position="302"/>
        <end position="321"/>
    </location>
</feature>
<feature type="transmembrane region" description="Helical" evidence="9">
    <location>
        <begin position="375"/>
        <end position="399"/>
    </location>
</feature>
<evidence type="ECO:0000313" key="13">
    <source>
        <dbReference type="Proteomes" id="UP001058072"/>
    </source>
</evidence>
<evidence type="ECO:0000256" key="7">
    <source>
        <dbReference type="ARBA" id="ARBA00022989"/>
    </source>
</evidence>
<feature type="transmembrane region" description="Helical" evidence="9">
    <location>
        <begin position="107"/>
        <end position="129"/>
    </location>
</feature>
<feature type="transmembrane region" description="Helical" evidence="9">
    <location>
        <begin position="271"/>
        <end position="290"/>
    </location>
</feature>
<dbReference type="Pfam" id="PF13347">
    <property type="entry name" value="MFS_2"/>
    <property type="match status" value="1"/>
</dbReference>
<dbReference type="NCBIfam" id="TIGR00792">
    <property type="entry name" value="gph"/>
    <property type="match status" value="1"/>
</dbReference>
<dbReference type="CDD" id="cd17332">
    <property type="entry name" value="MFS_MelB_like"/>
    <property type="match status" value="1"/>
</dbReference>
<dbReference type="SUPFAM" id="SSF103473">
    <property type="entry name" value="MFS general substrate transporter"/>
    <property type="match status" value="1"/>
</dbReference>
<dbReference type="Proteomes" id="UP001058016">
    <property type="component" value="Chromosome"/>
</dbReference>
<evidence type="ECO:0000256" key="8">
    <source>
        <dbReference type="ARBA" id="ARBA00023136"/>
    </source>
</evidence>
<evidence type="ECO:0000256" key="4">
    <source>
        <dbReference type="ARBA" id="ARBA00022597"/>
    </source>
</evidence>
<dbReference type="InterPro" id="IPR039672">
    <property type="entry name" value="MFS_2"/>
</dbReference>
<feature type="transmembrane region" description="Helical" evidence="9">
    <location>
        <begin position="76"/>
        <end position="95"/>
    </location>
</feature>
<organism evidence="11 13">
    <name type="scientific">Turicibacter bilis</name>
    <dbReference type="NCBI Taxonomy" id="2735723"/>
    <lineage>
        <taxon>Bacteria</taxon>
        <taxon>Bacillati</taxon>
        <taxon>Bacillota</taxon>
        <taxon>Erysipelotrichia</taxon>
        <taxon>Erysipelotrichales</taxon>
        <taxon>Turicibacteraceae</taxon>
        <taxon>Turicibacter</taxon>
    </lineage>
</organism>
<feature type="transmembrane region" description="Helical" evidence="9">
    <location>
        <begin position="12"/>
        <end position="31"/>
    </location>
</feature>
<dbReference type="GO" id="GO:0008643">
    <property type="term" value="P:carbohydrate transport"/>
    <property type="evidence" value="ECO:0007669"/>
    <property type="project" value="InterPro"/>
</dbReference>
<gene>
    <name evidence="11" type="primary">melB</name>
    <name evidence="10" type="ORF">J0J69_12205</name>
    <name evidence="11" type="ORF">J0J70_01755</name>
</gene>
<dbReference type="EMBL" id="CP071250">
    <property type="protein sequence ID" value="UUF08775.1"/>
    <property type="molecule type" value="Genomic_DNA"/>
</dbReference>
<feature type="transmembrane region" description="Helical" evidence="9">
    <location>
        <begin position="411"/>
        <end position="430"/>
    </location>
</feature>
<keyword evidence="4" id="KW-0762">Sugar transport</keyword>
<dbReference type="PANTHER" id="PTHR11328:SF36">
    <property type="entry name" value="MELIBIOSE PERMEASE"/>
    <property type="match status" value="1"/>
</dbReference>
<accession>A0A9Q9CHJ9</accession>
<evidence type="ECO:0000256" key="1">
    <source>
        <dbReference type="ARBA" id="ARBA00004651"/>
    </source>
</evidence>
<keyword evidence="2" id="KW-0813">Transport</keyword>
<dbReference type="Gene3D" id="1.20.1250.20">
    <property type="entry name" value="MFS general substrate transporter like domains"/>
    <property type="match status" value="1"/>
</dbReference>
<keyword evidence="12" id="KW-1185">Reference proteome</keyword>
<dbReference type="EMBL" id="CP071249">
    <property type="protein sequence ID" value="UUF05782.1"/>
    <property type="molecule type" value="Genomic_DNA"/>
</dbReference>
<evidence type="ECO:0000313" key="12">
    <source>
        <dbReference type="Proteomes" id="UP001058016"/>
    </source>
</evidence>
<name>A0A9Q9CHJ9_9FIRM</name>